<dbReference type="GO" id="GO:0017025">
    <property type="term" value="F:TBP-class protein binding"/>
    <property type="evidence" value="ECO:0007669"/>
    <property type="project" value="InterPro"/>
</dbReference>
<sequence length="307" mass="32582">MLLPVVAATGGLVLSARPPLPAPLRPLSVLTQVSSSDARWAESLLSGWLPLTFQHMLVEDEQAVARSLERVWKLLMQKCSPRAVAQALAPQLNNLYTLALTLPGSAMNTALLHLPGGRPDGVGTSAQALARWVAPSVEGDDSTASRRRKAAAEALAQLACRWSCDEDREPLVAPLLKMLESSNAAHRQFAATITCHWLRLGVPGGVGPKIKLEGGDITPPQELLKRVEGLLAAPEAVRYSELTSRYSRLRSQTVALARAAQAAGSASPEVAQVVAQPSALVAVPAAVELARRLGAEHPKDARVVATR</sequence>
<evidence type="ECO:0000313" key="2">
    <source>
        <dbReference type="EMBL" id="KAK3272113.1"/>
    </source>
</evidence>
<protein>
    <submittedName>
        <fullName evidence="2">Btaf1 RNA polymerase II, B-TFIID transcription factor-associated, 170kDa</fullName>
    </submittedName>
</protein>
<dbReference type="AlphaFoldDB" id="A0AAE0G5W8"/>
<dbReference type="Proteomes" id="UP001190700">
    <property type="component" value="Unassembled WGS sequence"/>
</dbReference>
<dbReference type="PANTHER" id="PTHR36498:SF1">
    <property type="entry name" value="TATA-BINDING PROTEIN-ASSOCIATED FACTOR 172"/>
    <property type="match status" value="1"/>
</dbReference>
<gene>
    <name evidence="2" type="ORF">CYMTET_19571</name>
</gene>
<keyword evidence="3" id="KW-1185">Reference proteome</keyword>
<dbReference type="InterPro" id="IPR044972">
    <property type="entry name" value="Mot1"/>
</dbReference>
<dbReference type="EMBL" id="LGRX02009148">
    <property type="protein sequence ID" value="KAK3272113.1"/>
    <property type="molecule type" value="Genomic_DNA"/>
</dbReference>
<organism evidence="2 3">
    <name type="scientific">Cymbomonas tetramitiformis</name>
    <dbReference type="NCBI Taxonomy" id="36881"/>
    <lineage>
        <taxon>Eukaryota</taxon>
        <taxon>Viridiplantae</taxon>
        <taxon>Chlorophyta</taxon>
        <taxon>Pyramimonadophyceae</taxon>
        <taxon>Pyramimonadales</taxon>
        <taxon>Pyramimonadaceae</taxon>
        <taxon>Cymbomonas</taxon>
    </lineage>
</organism>
<reference evidence="2 3" key="1">
    <citation type="journal article" date="2015" name="Genome Biol. Evol.">
        <title>Comparative Genomics of a Bacterivorous Green Alga Reveals Evolutionary Causalities and Consequences of Phago-Mixotrophic Mode of Nutrition.</title>
        <authorList>
            <person name="Burns J.A."/>
            <person name="Paasch A."/>
            <person name="Narechania A."/>
            <person name="Kim E."/>
        </authorList>
    </citation>
    <scope>NUCLEOTIDE SEQUENCE [LARGE SCALE GENOMIC DNA]</scope>
    <source>
        <strain evidence="2 3">PLY_AMNH</strain>
    </source>
</reference>
<dbReference type="GO" id="GO:0016887">
    <property type="term" value="F:ATP hydrolysis activity"/>
    <property type="evidence" value="ECO:0007669"/>
    <property type="project" value="InterPro"/>
</dbReference>
<dbReference type="PANTHER" id="PTHR36498">
    <property type="entry name" value="TATA-BINDING PROTEIN-ASSOCIATED FACTOR 172"/>
    <property type="match status" value="1"/>
</dbReference>
<feature type="domain" description="Mot1 central" evidence="1">
    <location>
        <begin position="71"/>
        <end position="274"/>
    </location>
</feature>
<dbReference type="Pfam" id="PF12054">
    <property type="entry name" value="DUF3535"/>
    <property type="match status" value="1"/>
</dbReference>
<dbReference type="GO" id="GO:0003677">
    <property type="term" value="F:DNA binding"/>
    <property type="evidence" value="ECO:0007669"/>
    <property type="project" value="InterPro"/>
</dbReference>
<dbReference type="InterPro" id="IPR022707">
    <property type="entry name" value="Mot1_central_dom"/>
</dbReference>
<proteinExistence type="predicted"/>
<accession>A0AAE0G5W8</accession>
<evidence type="ECO:0000259" key="1">
    <source>
        <dbReference type="Pfam" id="PF12054"/>
    </source>
</evidence>
<name>A0AAE0G5W8_9CHLO</name>
<comment type="caution">
    <text evidence="2">The sequence shown here is derived from an EMBL/GenBank/DDBJ whole genome shotgun (WGS) entry which is preliminary data.</text>
</comment>
<evidence type="ECO:0000313" key="3">
    <source>
        <dbReference type="Proteomes" id="UP001190700"/>
    </source>
</evidence>